<keyword evidence="1" id="KW-0406">Ion transport</keyword>
<proteinExistence type="predicted"/>
<feature type="transmembrane region" description="Helical" evidence="4">
    <location>
        <begin position="36"/>
        <end position="54"/>
    </location>
</feature>
<dbReference type="InterPro" id="IPR018490">
    <property type="entry name" value="cNMP-bd_dom_sf"/>
</dbReference>
<dbReference type="GO" id="GO:0044877">
    <property type="term" value="F:protein-containing complex binding"/>
    <property type="evidence" value="ECO:0007669"/>
    <property type="project" value="TreeGrafter"/>
</dbReference>
<dbReference type="SUPFAM" id="SSF51206">
    <property type="entry name" value="cAMP-binding domain-like"/>
    <property type="match status" value="1"/>
</dbReference>
<evidence type="ECO:0000256" key="2">
    <source>
        <dbReference type="ARBA" id="ARBA00023303"/>
    </source>
</evidence>
<protein>
    <recommendedName>
        <fullName evidence="5">Cyclic nucleotide-binding domain-containing protein</fullName>
    </recommendedName>
</protein>
<keyword evidence="1" id="KW-0813">Transport</keyword>
<keyword evidence="2" id="KW-0407">Ion channel</keyword>
<keyword evidence="4" id="KW-1133">Transmembrane helix</keyword>
<evidence type="ECO:0000256" key="1">
    <source>
        <dbReference type="ARBA" id="ARBA00023286"/>
    </source>
</evidence>
<gene>
    <name evidence="6" type="ORF">AB1Y20_002240</name>
</gene>
<dbReference type="SUPFAM" id="SSF81324">
    <property type="entry name" value="Voltage-gated potassium channels"/>
    <property type="match status" value="1"/>
</dbReference>
<dbReference type="InterPro" id="IPR013099">
    <property type="entry name" value="K_chnl_dom"/>
</dbReference>
<feature type="region of interest" description="Disordered" evidence="3">
    <location>
        <begin position="321"/>
        <end position="343"/>
    </location>
</feature>
<feature type="region of interest" description="Disordered" evidence="3">
    <location>
        <begin position="365"/>
        <end position="391"/>
    </location>
</feature>
<dbReference type="GO" id="GO:0005221">
    <property type="term" value="F:intracellularly cyclic nucleotide-activated monoatomic cation channel activity"/>
    <property type="evidence" value="ECO:0007669"/>
    <property type="project" value="InterPro"/>
</dbReference>
<evidence type="ECO:0000256" key="3">
    <source>
        <dbReference type="SAM" id="MobiDB-lite"/>
    </source>
</evidence>
<name>A0AB34J8T7_PRYPA</name>
<keyword evidence="4" id="KW-0812">Transmembrane</keyword>
<feature type="region of interest" description="Disordered" evidence="3">
    <location>
        <begin position="497"/>
        <end position="525"/>
    </location>
</feature>
<feature type="domain" description="Cyclic nucleotide-binding" evidence="5">
    <location>
        <begin position="169"/>
        <end position="300"/>
    </location>
</feature>
<reference evidence="6 7" key="1">
    <citation type="journal article" date="2024" name="Science">
        <title>Giant polyketide synthase enzymes in the biosynthesis of giant marine polyether toxins.</title>
        <authorList>
            <person name="Fallon T.R."/>
            <person name="Shende V.V."/>
            <person name="Wierzbicki I.H."/>
            <person name="Pendleton A.L."/>
            <person name="Watervoot N.F."/>
            <person name="Auber R.P."/>
            <person name="Gonzalez D.J."/>
            <person name="Wisecaver J.H."/>
            <person name="Moore B.S."/>
        </authorList>
    </citation>
    <scope>NUCLEOTIDE SEQUENCE [LARGE SCALE GENOMIC DNA]</scope>
    <source>
        <strain evidence="6 7">12B1</strain>
    </source>
</reference>
<sequence>MVGIHNVSSGQPSWLDSSGLIDTWNGTVPEELLPELYVASLYWAFTTMTTVGYGDLTPRGVLEHSLAIVAMMLGASVFGYIVGSATALIANADASSAQLARKMDMLNQYMSDRSLPRSLQVAIRKYFRYFWSRKTVFADEEAILGDLSSQLRGALLRFMNKDIINQMPIFEVCNDPGFLDIIVRAMRPLFCSPQDIIVAEGKMGHEMFFLLRGRVEVLHAGSRSADQPVIKVCELAEGDYFGEVALLDHTLPGLNPNRRVATVRATAWCELQSVGKPHVKKCFEEFPEVQDHIMELVRSRIARLRKMNDFEGFSTVSGGVRSVDSNSRSGGRSGKATPLFRSPTMSKELPENLCAAIATAQKLHDAGPGEGYSEEDEGFEGKRASEEPGLQPFRVKSSAIESVGSLRRSTAVSRQDDYDEAAIEMASVEAMLRELEEHEEVHGYTRTQGSKLQGGQSALPGLRMALNSLKVAVQDVYNQQIGDVRVDMRRRYSAGSTATGGIGAMPNDAIGHHASPASRRGSLTRPIGMPVPIGLRNYVASTSNSMKV</sequence>
<dbReference type="PANTHER" id="PTHR45638">
    <property type="entry name" value="CYCLIC NUCLEOTIDE-GATED CATION CHANNEL SUBUNIT A"/>
    <property type="match status" value="1"/>
</dbReference>
<keyword evidence="7" id="KW-1185">Reference proteome</keyword>
<dbReference type="InterPro" id="IPR003938">
    <property type="entry name" value="K_chnl_volt-dep_EAG/ELK/ERG"/>
</dbReference>
<dbReference type="SMART" id="SM00100">
    <property type="entry name" value="cNMP"/>
    <property type="match status" value="1"/>
</dbReference>
<keyword evidence="1" id="KW-1071">Ligand-gated ion channel</keyword>
<dbReference type="Gene3D" id="1.10.287.630">
    <property type="entry name" value="Helix hairpin bin"/>
    <property type="match status" value="1"/>
</dbReference>
<dbReference type="InterPro" id="IPR050866">
    <property type="entry name" value="CNG_cation_channel"/>
</dbReference>
<dbReference type="Pfam" id="PF00027">
    <property type="entry name" value="cNMP_binding"/>
    <property type="match status" value="1"/>
</dbReference>
<feature type="transmembrane region" description="Helical" evidence="4">
    <location>
        <begin position="66"/>
        <end position="90"/>
    </location>
</feature>
<dbReference type="PROSITE" id="PS50042">
    <property type="entry name" value="CNMP_BINDING_3"/>
    <property type="match status" value="1"/>
</dbReference>
<dbReference type="CDD" id="cd00038">
    <property type="entry name" value="CAP_ED"/>
    <property type="match status" value="1"/>
</dbReference>
<comment type="caution">
    <text evidence="6">The sequence shown here is derived from an EMBL/GenBank/DDBJ whole genome shotgun (WGS) entry which is preliminary data.</text>
</comment>
<keyword evidence="4" id="KW-0472">Membrane</keyword>
<organism evidence="6 7">
    <name type="scientific">Prymnesium parvum</name>
    <name type="common">Toxic golden alga</name>
    <dbReference type="NCBI Taxonomy" id="97485"/>
    <lineage>
        <taxon>Eukaryota</taxon>
        <taxon>Haptista</taxon>
        <taxon>Haptophyta</taxon>
        <taxon>Prymnesiophyceae</taxon>
        <taxon>Prymnesiales</taxon>
        <taxon>Prymnesiaceae</taxon>
        <taxon>Prymnesium</taxon>
    </lineage>
</organism>
<dbReference type="Proteomes" id="UP001515480">
    <property type="component" value="Unassembled WGS sequence"/>
</dbReference>
<dbReference type="GO" id="GO:0016020">
    <property type="term" value="C:membrane"/>
    <property type="evidence" value="ECO:0007669"/>
    <property type="project" value="InterPro"/>
</dbReference>
<dbReference type="EMBL" id="JBGBPQ010000011">
    <property type="protein sequence ID" value="KAL1515621.1"/>
    <property type="molecule type" value="Genomic_DNA"/>
</dbReference>
<dbReference type="PRINTS" id="PR01463">
    <property type="entry name" value="EAGCHANLFMLY"/>
</dbReference>
<accession>A0AB34J8T7</accession>
<evidence type="ECO:0000313" key="6">
    <source>
        <dbReference type="EMBL" id="KAL1515621.1"/>
    </source>
</evidence>
<evidence type="ECO:0000256" key="4">
    <source>
        <dbReference type="SAM" id="Phobius"/>
    </source>
</evidence>
<dbReference type="Gene3D" id="2.60.120.10">
    <property type="entry name" value="Jelly Rolls"/>
    <property type="match status" value="1"/>
</dbReference>
<dbReference type="InterPro" id="IPR014710">
    <property type="entry name" value="RmlC-like_jellyroll"/>
</dbReference>
<dbReference type="PANTHER" id="PTHR45638:SF11">
    <property type="entry name" value="CYCLIC NUCLEOTIDE-GATED CATION CHANNEL SUBUNIT A"/>
    <property type="match status" value="1"/>
</dbReference>
<dbReference type="Gene3D" id="1.10.287.70">
    <property type="match status" value="1"/>
</dbReference>
<dbReference type="InterPro" id="IPR000595">
    <property type="entry name" value="cNMP-bd_dom"/>
</dbReference>
<evidence type="ECO:0000259" key="5">
    <source>
        <dbReference type="PROSITE" id="PS50042"/>
    </source>
</evidence>
<dbReference type="Pfam" id="PF07885">
    <property type="entry name" value="Ion_trans_2"/>
    <property type="match status" value="1"/>
</dbReference>
<dbReference type="GO" id="GO:0005249">
    <property type="term" value="F:voltage-gated potassium channel activity"/>
    <property type="evidence" value="ECO:0007669"/>
    <property type="project" value="InterPro"/>
</dbReference>
<dbReference type="AlphaFoldDB" id="A0AB34J8T7"/>
<evidence type="ECO:0000313" key="7">
    <source>
        <dbReference type="Proteomes" id="UP001515480"/>
    </source>
</evidence>